<evidence type="ECO:0000313" key="3">
    <source>
        <dbReference type="Proteomes" id="UP000033986"/>
    </source>
</evidence>
<reference evidence="2 3" key="1">
    <citation type="journal article" date="2015" name="Nature">
        <title>rRNA introns, odd ribosomes, and small enigmatic genomes across a large radiation of phyla.</title>
        <authorList>
            <person name="Brown C.T."/>
            <person name="Hug L.A."/>
            <person name="Thomas B.C."/>
            <person name="Sharon I."/>
            <person name="Castelle C.J."/>
            <person name="Singh A."/>
            <person name="Wilkins M.J."/>
            <person name="Williams K.H."/>
            <person name="Banfield J.F."/>
        </authorList>
    </citation>
    <scope>NUCLEOTIDE SEQUENCE [LARGE SCALE GENOMIC DNA]</scope>
</reference>
<dbReference type="Gene3D" id="3.30.700.10">
    <property type="entry name" value="Glycoprotein, Type 4 Pilin"/>
    <property type="match status" value="1"/>
</dbReference>
<accession>A0A0G0Z4A4</accession>
<dbReference type="InterPro" id="IPR045584">
    <property type="entry name" value="Pilin-like"/>
</dbReference>
<keyword evidence="1" id="KW-0812">Transmembrane</keyword>
<comment type="caution">
    <text evidence="2">The sequence shown here is derived from an EMBL/GenBank/DDBJ whole genome shotgun (WGS) entry which is preliminary data.</text>
</comment>
<dbReference type="NCBIfam" id="TIGR02532">
    <property type="entry name" value="IV_pilin_GFxxxE"/>
    <property type="match status" value="1"/>
</dbReference>
<dbReference type="EMBL" id="LCDB01000032">
    <property type="protein sequence ID" value="KKS43570.1"/>
    <property type="molecule type" value="Genomic_DNA"/>
</dbReference>
<dbReference type="PROSITE" id="PS00409">
    <property type="entry name" value="PROKAR_NTER_METHYL"/>
    <property type="match status" value="1"/>
</dbReference>
<evidence type="ECO:0000313" key="2">
    <source>
        <dbReference type="EMBL" id="KKS43570.1"/>
    </source>
</evidence>
<feature type="transmembrane region" description="Helical" evidence="1">
    <location>
        <begin position="28"/>
        <end position="49"/>
    </location>
</feature>
<organism evidence="2 3">
    <name type="scientific">Candidatus Azambacteria bacterium GW2011_GWB1_42_17</name>
    <dbReference type="NCBI Taxonomy" id="1618615"/>
    <lineage>
        <taxon>Bacteria</taxon>
        <taxon>Candidatus Azamiibacteriota</taxon>
    </lineage>
</organism>
<keyword evidence="1" id="KW-0472">Membrane</keyword>
<dbReference type="Pfam" id="PF07963">
    <property type="entry name" value="N_methyl"/>
    <property type="match status" value="1"/>
</dbReference>
<dbReference type="InterPro" id="IPR012902">
    <property type="entry name" value="N_methyl_site"/>
</dbReference>
<dbReference type="Proteomes" id="UP000033986">
    <property type="component" value="Unassembled WGS sequence"/>
</dbReference>
<protein>
    <submittedName>
        <fullName evidence="2">Uncharacterized protein</fullName>
    </submittedName>
</protein>
<proteinExistence type="predicted"/>
<keyword evidence="1" id="KW-1133">Transmembrane helix</keyword>
<evidence type="ECO:0000256" key="1">
    <source>
        <dbReference type="SAM" id="Phobius"/>
    </source>
</evidence>
<sequence length="215" mass="21658">MDKSGLVGGGFVIIDINNKMSKGKGFTLIELLVVIAILAVLATAIILVINPAELIKQARDSTRISDLAALSSAVSLYLADVATPGLGGINGASCGSTTETCTSGTSGRRAGGGVCGLNATTTVIGTGWITVDLVDISSGSPLARLPLDPNNGSTNCGAGAEACFYTFICNLTGYEISATMESTKFKNGGGADVEANAKDGGDNANAYEVGNDLDL</sequence>
<name>A0A0G0Z4A4_9BACT</name>
<gene>
    <name evidence="2" type="ORF">UV07_C0032G0004</name>
</gene>
<dbReference type="SUPFAM" id="SSF54523">
    <property type="entry name" value="Pili subunits"/>
    <property type="match status" value="1"/>
</dbReference>
<dbReference type="AlphaFoldDB" id="A0A0G0Z4A4"/>